<name>A0A0G1UCS1_9BACT</name>
<reference evidence="2 3" key="1">
    <citation type="journal article" date="2015" name="Nature">
        <title>rRNA introns, odd ribosomes, and small enigmatic genomes across a large radiation of phyla.</title>
        <authorList>
            <person name="Brown C.T."/>
            <person name="Hug L.A."/>
            <person name="Thomas B.C."/>
            <person name="Sharon I."/>
            <person name="Castelle C.J."/>
            <person name="Singh A."/>
            <person name="Wilkins M.J."/>
            <person name="Williams K.H."/>
            <person name="Banfield J.F."/>
        </authorList>
    </citation>
    <scope>NUCLEOTIDE SEQUENCE [LARGE SCALE GENOMIC DNA]</scope>
</reference>
<evidence type="ECO:0000313" key="3">
    <source>
        <dbReference type="Proteomes" id="UP000034607"/>
    </source>
</evidence>
<feature type="transmembrane region" description="Helical" evidence="1">
    <location>
        <begin position="150"/>
        <end position="171"/>
    </location>
</feature>
<evidence type="ECO:0000313" key="2">
    <source>
        <dbReference type="EMBL" id="KKU55500.1"/>
    </source>
</evidence>
<organism evidence="2 3">
    <name type="scientific">Candidatus Amesbacteria bacterium GW2011_GWA2_47_11</name>
    <dbReference type="NCBI Taxonomy" id="1618357"/>
    <lineage>
        <taxon>Bacteria</taxon>
        <taxon>Candidatus Amesiibacteriota</taxon>
    </lineage>
</organism>
<feature type="transmembrane region" description="Helical" evidence="1">
    <location>
        <begin position="88"/>
        <end position="108"/>
    </location>
</feature>
<comment type="caution">
    <text evidence="2">The sequence shown here is derived from an EMBL/GenBank/DDBJ whole genome shotgun (WGS) entry which is preliminary data.</text>
</comment>
<proteinExistence type="predicted"/>
<protein>
    <submittedName>
        <fullName evidence="2">Uncharacterized protein</fullName>
    </submittedName>
</protein>
<feature type="transmembrane region" description="Helical" evidence="1">
    <location>
        <begin position="57"/>
        <end position="76"/>
    </location>
</feature>
<keyword evidence="1" id="KW-1133">Transmembrane helix</keyword>
<evidence type="ECO:0000256" key="1">
    <source>
        <dbReference type="SAM" id="Phobius"/>
    </source>
</evidence>
<accession>A0A0G1UCS1</accession>
<sequence length="211" mass="24298">MKTTAYYSGKIETKNRECFVGNQKVDCPGSQEKNSTQTGDKLDILPPSPILDKRGDFVFTSIILLVVIGYILLAVFKTRVFGKTLAEYVKPVWYFILISILIVLWQYLFGLRLDDNLMALRISQWLWQALVLASAYKLSKLPGTSYGNMLFLGILYSTIIHGLKVAIRYYFYDKTLLYTLDRFLYGSLLVMVFAFVLGSVFVYLKRRGIRY</sequence>
<gene>
    <name evidence="2" type="ORF">UX78_C0019G0006</name>
</gene>
<dbReference type="AlphaFoldDB" id="A0A0G1UCS1"/>
<feature type="transmembrane region" description="Helical" evidence="1">
    <location>
        <begin position="183"/>
        <end position="204"/>
    </location>
</feature>
<dbReference type="EMBL" id="LCNM01000019">
    <property type="protein sequence ID" value="KKU55500.1"/>
    <property type="molecule type" value="Genomic_DNA"/>
</dbReference>
<keyword evidence="1" id="KW-0812">Transmembrane</keyword>
<dbReference type="Proteomes" id="UP000034607">
    <property type="component" value="Unassembled WGS sequence"/>
</dbReference>
<keyword evidence="1" id="KW-0472">Membrane</keyword>